<dbReference type="Proteomes" id="UP001529510">
    <property type="component" value="Unassembled WGS sequence"/>
</dbReference>
<accession>A0ABD0NYR2</accession>
<proteinExistence type="predicted"/>
<reference evidence="1 2" key="1">
    <citation type="submission" date="2024-05" db="EMBL/GenBank/DDBJ databases">
        <title>Genome sequencing and assembly of Indian major carp, Cirrhinus mrigala (Hamilton, 1822).</title>
        <authorList>
            <person name="Mohindra V."/>
            <person name="Chowdhury L.M."/>
            <person name="Lal K."/>
            <person name="Jena J.K."/>
        </authorList>
    </citation>
    <scope>NUCLEOTIDE SEQUENCE [LARGE SCALE GENOMIC DNA]</scope>
    <source>
        <strain evidence="1">CM1030</strain>
        <tissue evidence="1">Blood</tissue>
    </source>
</reference>
<gene>
    <name evidence="1" type="ORF">M9458_038862</name>
</gene>
<keyword evidence="2" id="KW-1185">Reference proteome</keyword>
<evidence type="ECO:0000313" key="2">
    <source>
        <dbReference type="Proteomes" id="UP001529510"/>
    </source>
</evidence>
<dbReference type="AlphaFoldDB" id="A0ABD0NYR2"/>
<sequence length="65" mass="7146">YEPGRGSAEESGPVHRVFADARIPVLSGSGPAAAESHLCRHPELPWRVPDYITAERRTQPRAALR</sequence>
<name>A0ABD0NYR2_CIRMR</name>
<evidence type="ECO:0000313" key="1">
    <source>
        <dbReference type="EMBL" id="KAL0167018.1"/>
    </source>
</evidence>
<feature type="non-terminal residue" evidence="1">
    <location>
        <position position="65"/>
    </location>
</feature>
<feature type="non-terminal residue" evidence="1">
    <location>
        <position position="1"/>
    </location>
</feature>
<organism evidence="1 2">
    <name type="scientific">Cirrhinus mrigala</name>
    <name type="common">Mrigala</name>
    <dbReference type="NCBI Taxonomy" id="683832"/>
    <lineage>
        <taxon>Eukaryota</taxon>
        <taxon>Metazoa</taxon>
        <taxon>Chordata</taxon>
        <taxon>Craniata</taxon>
        <taxon>Vertebrata</taxon>
        <taxon>Euteleostomi</taxon>
        <taxon>Actinopterygii</taxon>
        <taxon>Neopterygii</taxon>
        <taxon>Teleostei</taxon>
        <taxon>Ostariophysi</taxon>
        <taxon>Cypriniformes</taxon>
        <taxon>Cyprinidae</taxon>
        <taxon>Labeoninae</taxon>
        <taxon>Labeonini</taxon>
        <taxon>Cirrhinus</taxon>
    </lineage>
</organism>
<dbReference type="EMBL" id="JAMKFB020000019">
    <property type="protein sequence ID" value="KAL0167018.1"/>
    <property type="molecule type" value="Genomic_DNA"/>
</dbReference>
<protein>
    <submittedName>
        <fullName evidence="1">Uncharacterized protein</fullName>
    </submittedName>
</protein>
<comment type="caution">
    <text evidence="1">The sequence shown here is derived from an EMBL/GenBank/DDBJ whole genome shotgun (WGS) entry which is preliminary data.</text>
</comment>